<gene>
    <name evidence="3" type="ORF">ACFSW8_02530</name>
</gene>
<dbReference type="RefSeq" id="WP_377177341.1">
    <property type="nucleotide sequence ID" value="NZ_JBHUJB010000011.1"/>
</dbReference>
<reference evidence="4" key="1">
    <citation type="journal article" date="2019" name="Int. J. Syst. Evol. Microbiol.">
        <title>The Global Catalogue of Microorganisms (GCM) 10K type strain sequencing project: providing services to taxonomists for standard genome sequencing and annotation.</title>
        <authorList>
            <consortium name="The Broad Institute Genomics Platform"/>
            <consortium name="The Broad Institute Genome Sequencing Center for Infectious Disease"/>
            <person name="Wu L."/>
            <person name="Ma J."/>
        </authorList>
    </citation>
    <scope>NUCLEOTIDE SEQUENCE [LARGE SCALE GENOMIC DNA]</scope>
    <source>
        <strain evidence="4">CCUG 57942</strain>
    </source>
</reference>
<dbReference type="Proteomes" id="UP001597389">
    <property type="component" value="Unassembled WGS sequence"/>
</dbReference>
<evidence type="ECO:0000313" key="4">
    <source>
        <dbReference type="Proteomes" id="UP001597389"/>
    </source>
</evidence>
<protein>
    <submittedName>
        <fullName evidence="3">DUF3472 domain-containing protein</fullName>
    </submittedName>
</protein>
<dbReference type="EMBL" id="JBHUJB010000011">
    <property type="protein sequence ID" value="MFD2157769.1"/>
    <property type="molecule type" value="Genomic_DNA"/>
</dbReference>
<feature type="signal peptide" evidence="2">
    <location>
        <begin position="1"/>
        <end position="20"/>
    </location>
</feature>
<feature type="region of interest" description="Disordered" evidence="1">
    <location>
        <begin position="270"/>
        <end position="291"/>
    </location>
</feature>
<accession>A0ABW4Z7C2</accession>
<feature type="chain" id="PRO_5046597698" evidence="2">
    <location>
        <begin position="21"/>
        <end position="291"/>
    </location>
</feature>
<feature type="compositionally biased region" description="Basic and acidic residues" evidence="1">
    <location>
        <begin position="282"/>
        <end position="291"/>
    </location>
</feature>
<dbReference type="Pfam" id="PF11958">
    <property type="entry name" value="DUF3472"/>
    <property type="match status" value="1"/>
</dbReference>
<dbReference type="InterPro" id="IPR021862">
    <property type="entry name" value="DUF3472"/>
</dbReference>
<proteinExistence type="predicted"/>
<organism evidence="3 4">
    <name type="scientific">Rubritalea tangerina</name>
    <dbReference type="NCBI Taxonomy" id="430798"/>
    <lineage>
        <taxon>Bacteria</taxon>
        <taxon>Pseudomonadati</taxon>
        <taxon>Verrucomicrobiota</taxon>
        <taxon>Verrucomicrobiia</taxon>
        <taxon>Verrucomicrobiales</taxon>
        <taxon>Rubritaleaceae</taxon>
        <taxon>Rubritalea</taxon>
    </lineage>
</organism>
<comment type="caution">
    <text evidence="3">The sequence shown here is derived from an EMBL/GenBank/DDBJ whole genome shotgun (WGS) entry which is preliminary data.</text>
</comment>
<sequence>MLKTITTAILSLCIISQAQAISGPELAKRQCRSVHLGYKKSVNDPSYAYIDLKVDKSAPGTYFCALGFHMGYLGMQELPNGKKVVIFSIWEPNHGQNPKAVPEDRRTKLIRKGEGVRTGRFGNEGTGGQSFYNYDWKVGESVSFLVKSQRINDAATRYTGYFFNNQSQQWQLMTEFQTLAKGKQLGNGIYSFVEDFRRNYESAKISRRAQYLNAYASADGKTWKPMTNARFTADNTPSENVDAGPVKQGFFLQTGGETTQTTTKLWQGMETNTVPQTAMKPLPKEIQDSLK</sequence>
<evidence type="ECO:0000256" key="2">
    <source>
        <dbReference type="SAM" id="SignalP"/>
    </source>
</evidence>
<keyword evidence="4" id="KW-1185">Reference proteome</keyword>
<evidence type="ECO:0000256" key="1">
    <source>
        <dbReference type="SAM" id="MobiDB-lite"/>
    </source>
</evidence>
<keyword evidence="2" id="KW-0732">Signal</keyword>
<name>A0ABW4Z7C2_9BACT</name>
<evidence type="ECO:0000313" key="3">
    <source>
        <dbReference type="EMBL" id="MFD2157769.1"/>
    </source>
</evidence>